<organism evidence="5">
    <name type="scientific">Nyssomyia neivai</name>
    <dbReference type="NCBI Taxonomy" id="330878"/>
    <lineage>
        <taxon>Eukaryota</taxon>
        <taxon>Metazoa</taxon>
        <taxon>Ecdysozoa</taxon>
        <taxon>Arthropoda</taxon>
        <taxon>Hexapoda</taxon>
        <taxon>Insecta</taxon>
        <taxon>Pterygota</taxon>
        <taxon>Neoptera</taxon>
        <taxon>Endopterygota</taxon>
        <taxon>Diptera</taxon>
        <taxon>Nematocera</taxon>
        <taxon>Psychodoidea</taxon>
        <taxon>Psychodidae</taxon>
        <taxon>Nyssomyia</taxon>
    </lineage>
</organism>
<evidence type="ECO:0000313" key="5">
    <source>
        <dbReference type="EMBL" id="JAV08238.1"/>
    </source>
</evidence>
<comment type="subcellular location">
    <subcellularLocation>
        <location evidence="1">Secreted</location>
    </subcellularLocation>
</comment>
<dbReference type="AlphaFoldDB" id="A0A1L8DP27"/>
<proteinExistence type="predicted"/>
<feature type="signal peptide" evidence="4">
    <location>
        <begin position="1"/>
        <end position="20"/>
    </location>
</feature>
<dbReference type="SUPFAM" id="SSF47565">
    <property type="entry name" value="Insect pheromone/odorant-binding proteins"/>
    <property type="match status" value="1"/>
</dbReference>
<sequence>MKYLCFVFITIFFLVQHCHAGHPEKKCIQELGRTQESCITHCQYQHYGFTDENYRITKKHMEKFRDVLIEYKSVPLSDKSKIFGHIRACGDKVNAKKPKSTQDKCMKIIEYYRCVVDGKLLTWNRYANAIIQYDKTINV</sequence>
<accession>A0A1L8DP27</accession>
<dbReference type="GO" id="GO:0090729">
    <property type="term" value="F:toxin activity"/>
    <property type="evidence" value="ECO:0007669"/>
    <property type="project" value="UniProtKB-KW"/>
</dbReference>
<dbReference type="EMBL" id="GFDF01005846">
    <property type="protein sequence ID" value="JAV08238.1"/>
    <property type="molecule type" value="Transcribed_RNA"/>
</dbReference>
<keyword evidence="4" id="KW-0732">Signal</keyword>
<evidence type="ECO:0000256" key="4">
    <source>
        <dbReference type="SAM" id="SignalP"/>
    </source>
</evidence>
<dbReference type="GO" id="GO:0005576">
    <property type="term" value="C:extracellular region"/>
    <property type="evidence" value="ECO:0007669"/>
    <property type="project" value="UniProtKB-SubCell"/>
</dbReference>
<feature type="chain" id="PRO_5013063897" evidence="4">
    <location>
        <begin position="21"/>
        <end position="139"/>
    </location>
</feature>
<evidence type="ECO:0000256" key="2">
    <source>
        <dbReference type="ARBA" id="ARBA00022525"/>
    </source>
</evidence>
<keyword evidence="2" id="KW-0964">Secreted</keyword>
<dbReference type="Gene3D" id="1.10.238.20">
    <property type="entry name" value="Pheromone/general odorant binding protein domain"/>
    <property type="match status" value="1"/>
</dbReference>
<reference evidence="5" key="1">
    <citation type="submission" date="2016-12" db="EMBL/GenBank/DDBJ databases">
        <title>An insight into the sialome and mialome of the sand fly, Nyssomyia neivai.</title>
        <authorList>
            <person name="Sebastian V."/>
            <person name="Goulart T.M."/>
            <person name="Oliveira W."/>
            <person name="Calvo E."/>
            <person name="Oliveira L.F."/>
            <person name="Pinto M.C."/>
            <person name="Rosselino A.M."/>
            <person name="Ribeiro J.M."/>
        </authorList>
    </citation>
    <scope>NUCLEOTIDE SEQUENCE</scope>
</reference>
<name>A0A1L8DP27_9DIPT</name>
<dbReference type="GO" id="GO:0005549">
    <property type="term" value="F:odorant binding"/>
    <property type="evidence" value="ECO:0007669"/>
    <property type="project" value="InterPro"/>
</dbReference>
<evidence type="ECO:0000256" key="3">
    <source>
        <dbReference type="ARBA" id="ARBA00022656"/>
    </source>
</evidence>
<dbReference type="InterPro" id="IPR036728">
    <property type="entry name" value="PBP_GOBP_sf"/>
</dbReference>
<protein>
    <submittedName>
        <fullName evidence="5">Putative sp15 family member</fullName>
    </submittedName>
</protein>
<keyword evidence="3" id="KW-0800">Toxin</keyword>
<evidence type="ECO:0000256" key="1">
    <source>
        <dbReference type="ARBA" id="ARBA00004613"/>
    </source>
</evidence>